<evidence type="ECO:0000313" key="3">
    <source>
        <dbReference type="Proteomes" id="UP001152888"/>
    </source>
</evidence>
<reference evidence="2" key="1">
    <citation type="submission" date="2022-03" db="EMBL/GenBank/DDBJ databases">
        <authorList>
            <person name="Sayadi A."/>
        </authorList>
    </citation>
    <scope>NUCLEOTIDE SEQUENCE</scope>
</reference>
<gene>
    <name evidence="2" type="ORF">ACAOBT_LOCUS6520</name>
</gene>
<dbReference type="Proteomes" id="UP001152888">
    <property type="component" value="Unassembled WGS sequence"/>
</dbReference>
<feature type="compositionally biased region" description="Basic residues" evidence="1">
    <location>
        <begin position="53"/>
        <end position="65"/>
    </location>
</feature>
<accession>A0A9P0P557</accession>
<feature type="compositionally biased region" description="Basic residues" evidence="1">
    <location>
        <begin position="147"/>
        <end position="167"/>
    </location>
</feature>
<evidence type="ECO:0000256" key="1">
    <source>
        <dbReference type="SAM" id="MobiDB-lite"/>
    </source>
</evidence>
<feature type="compositionally biased region" description="Basic and acidic residues" evidence="1">
    <location>
        <begin position="90"/>
        <end position="107"/>
    </location>
</feature>
<comment type="caution">
    <text evidence="2">The sequence shown here is derived from an EMBL/GenBank/DDBJ whole genome shotgun (WGS) entry which is preliminary data.</text>
</comment>
<protein>
    <submittedName>
        <fullName evidence="2">Uncharacterized protein</fullName>
    </submittedName>
</protein>
<name>A0A9P0P557_ACAOB</name>
<organism evidence="2 3">
    <name type="scientific">Acanthoscelides obtectus</name>
    <name type="common">Bean weevil</name>
    <name type="synonym">Bruchus obtectus</name>
    <dbReference type="NCBI Taxonomy" id="200917"/>
    <lineage>
        <taxon>Eukaryota</taxon>
        <taxon>Metazoa</taxon>
        <taxon>Ecdysozoa</taxon>
        <taxon>Arthropoda</taxon>
        <taxon>Hexapoda</taxon>
        <taxon>Insecta</taxon>
        <taxon>Pterygota</taxon>
        <taxon>Neoptera</taxon>
        <taxon>Endopterygota</taxon>
        <taxon>Coleoptera</taxon>
        <taxon>Polyphaga</taxon>
        <taxon>Cucujiformia</taxon>
        <taxon>Chrysomeloidea</taxon>
        <taxon>Chrysomelidae</taxon>
        <taxon>Bruchinae</taxon>
        <taxon>Bruchini</taxon>
        <taxon>Acanthoscelides</taxon>
    </lineage>
</organism>
<keyword evidence="3" id="KW-1185">Reference proteome</keyword>
<sequence length="316" mass="35115">MPAIYISKYNRFVDNVITRINRILGKNFDPVRVKLQSPSEVKKAQKQQQKIKNQGKGKGKGKGKGTRSGQQQKAEDMKNKMAELPVQRSESSDVKEDRRTIESEAREPSFVLISKTGSEDSANTTEETVQSPATSAPQVRETNVTRKNSKPKRKNTTKSGNKNKNKTKQGNNANKNKKKAPKAKATLFGLSSIKRDGDVVVNMQADHTTVKSNFVLGPLTLRVEREYASNGRRELKSATATTAEMFGRINLKLVHGGAATLHSIRVLQPKQVRIDSPDDHDKTREFLWKRSAHIASMVSSKLANAARSMLKPPLTN</sequence>
<dbReference type="EMBL" id="CAKOFQ010006728">
    <property type="protein sequence ID" value="CAH1965805.1"/>
    <property type="molecule type" value="Genomic_DNA"/>
</dbReference>
<evidence type="ECO:0000313" key="2">
    <source>
        <dbReference type="EMBL" id="CAH1965805.1"/>
    </source>
</evidence>
<proteinExistence type="predicted"/>
<feature type="compositionally biased region" description="Polar residues" evidence="1">
    <location>
        <begin position="115"/>
        <end position="146"/>
    </location>
</feature>
<feature type="region of interest" description="Disordered" evidence="1">
    <location>
        <begin position="36"/>
        <end position="184"/>
    </location>
</feature>
<dbReference type="AlphaFoldDB" id="A0A9P0P557"/>
<dbReference type="OrthoDB" id="6381952at2759"/>